<organism evidence="1 2">
    <name type="scientific">Panagrolaimus davidi</name>
    <dbReference type="NCBI Taxonomy" id="227884"/>
    <lineage>
        <taxon>Eukaryota</taxon>
        <taxon>Metazoa</taxon>
        <taxon>Ecdysozoa</taxon>
        <taxon>Nematoda</taxon>
        <taxon>Chromadorea</taxon>
        <taxon>Rhabditida</taxon>
        <taxon>Tylenchina</taxon>
        <taxon>Panagrolaimomorpha</taxon>
        <taxon>Panagrolaimoidea</taxon>
        <taxon>Panagrolaimidae</taxon>
        <taxon>Panagrolaimus</taxon>
    </lineage>
</organism>
<reference evidence="2" key="1">
    <citation type="submission" date="2022-11" db="UniProtKB">
        <authorList>
            <consortium name="WormBaseParasite"/>
        </authorList>
    </citation>
    <scope>IDENTIFICATION</scope>
</reference>
<dbReference type="WBParaSite" id="PDA_v2.g21263.t1">
    <property type="protein sequence ID" value="PDA_v2.g21263.t1"/>
    <property type="gene ID" value="PDA_v2.g21263"/>
</dbReference>
<evidence type="ECO:0000313" key="1">
    <source>
        <dbReference type="Proteomes" id="UP000887578"/>
    </source>
</evidence>
<dbReference type="AlphaFoldDB" id="A0A914PXX1"/>
<accession>A0A914PXX1</accession>
<keyword evidence="1" id="KW-1185">Reference proteome</keyword>
<name>A0A914PXX1_9BILA</name>
<dbReference type="Proteomes" id="UP000887578">
    <property type="component" value="Unplaced"/>
</dbReference>
<evidence type="ECO:0000313" key="2">
    <source>
        <dbReference type="WBParaSite" id="PDA_v2.g21263.t1"/>
    </source>
</evidence>
<protein>
    <submittedName>
        <fullName evidence="2">Uncharacterized protein</fullName>
    </submittedName>
</protein>
<sequence>MPGILEGFDLEQPSENAISAIFESTLFDSNSQECNSSGQVITAKLLPEHFRFCLLGNNSNESVKRVLAHFPVLTFAGQRVEFRTAKPDVDSRMIYTDELPVFNFICSHLRDAISTVNIPVDSNSTPKELHFIKQLSVFDCMQLFLVTKINQKYFLALSEIAFFQRSSVDFALDDEVDLLIIH</sequence>
<proteinExistence type="predicted"/>